<evidence type="ECO:0000259" key="3">
    <source>
        <dbReference type="PROSITE" id="PS50268"/>
    </source>
</evidence>
<dbReference type="PROSITE" id="PS50268">
    <property type="entry name" value="CADHERIN_2"/>
    <property type="match status" value="1"/>
</dbReference>
<feature type="signal peptide" evidence="2">
    <location>
        <begin position="1"/>
        <end position="27"/>
    </location>
</feature>
<feature type="domain" description="Cadherin" evidence="3">
    <location>
        <begin position="36"/>
        <end position="124"/>
    </location>
</feature>
<evidence type="ECO:0000313" key="4">
    <source>
        <dbReference type="EMBL" id="GFS24774.1"/>
    </source>
</evidence>
<accession>A0AAV4JRL7</accession>
<dbReference type="Gene3D" id="2.60.40.60">
    <property type="entry name" value="Cadherins"/>
    <property type="match status" value="1"/>
</dbReference>
<feature type="chain" id="PRO_5043876054" description="Cadherin domain-containing protein" evidence="2">
    <location>
        <begin position="28"/>
        <end position="129"/>
    </location>
</feature>
<dbReference type="CDD" id="cd11304">
    <property type="entry name" value="Cadherin_repeat"/>
    <property type="match status" value="1"/>
</dbReference>
<sequence>MPWESWTFTRVALVWFVTMTSLSVCEASFHRISRSRRAINSVTVAENAAVGQTIFDLNDQDEAKPLSSYDFAVVNATGVSSVIFSIEDNKLKIRSASVAELNKFDRETNPRIRVNIEATKRSDPNVGRK</sequence>
<dbReference type="Proteomes" id="UP000762676">
    <property type="component" value="Unassembled WGS sequence"/>
</dbReference>
<reference evidence="4 5" key="1">
    <citation type="journal article" date="2021" name="Elife">
        <title>Chloroplast acquisition without the gene transfer in kleptoplastic sea slugs, Plakobranchus ocellatus.</title>
        <authorList>
            <person name="Maeda T."/>
            <person name="Takahashi S."/>
            <person name="Yoshida T."/>
            <person name="Shimamura S."/>
            <person name="Takaki Y."/>
            <person name="Nagai Y."/>
            <person name="Toyoda A."/>
            <person name="Suzuki Y."/>
            <person name="Arimoto A."/>
            <person name="Ishii H."/>
            <person name="Satoh N."/>
            <person name="Nishiyama T."/>
            <person name="Hasebe M."/>
            <person name="Maruyama T."/>
            <person name="Minagawa J."/>
            <person name="Obokata J."/>
            <person name="Shigenobu S."/>
        </authorList>
    </citation>
    <scope>NUCLEOTIDE SEQUENCE [LARGE SCALE GENOMIC DNA]</scope>
</reference>
<keyword evidence="1" id="KW-0106">Calcium</keyword>
<evidence type="ECO:0000313" key="5">
    <source>
        <dbReference type="Proteomes" id="UP000762676"/>
    </source>
</evidence>
<dbReference type="GO" id="GO:0016020">
    <property type="term" value="C:membrane"/>
    <property type="evidence" value="ECO:0007669"/>
    <property type="project" value="InterPro"/>
</dbReference>
<evidence type="ECO:0000256" key="1">
    <source>
        <dbReference type="PROSITE-ProRule" id="PRU00043"/>
    </source>
</evidence>
<dbReference type="GO" id="GO:0007156">
    <property type="term" value="P:homophilic cell adhesion via plasma membrane adhesion molecules"/>
    <property type="evidence" value="ECO:0007669"/>
    <property type="project" value="InterPro"/>
</dbReference>
<evidence type="ECO:0000256" key="2">
    <source>
        <dbReference type="SAM" id="SignalP"/>
    </source>
</evidence>
<dbReference type="InterPro" id="IPR002126">
    <property type="entry name" value="Cadherin-like_dom"/>
</dbReference>
<keyword evidence="2" id="KW-0732">Signal</keyword>
<gene>
    <name evidence="4" type="ORF">ElyMa_007011700</name>
</gene>
<dbReference type="AlphaFoldDB" id="A0AAV4JRL7"/>
<proteinExistence type="predicted"/>
<dbReference type="EMBL" id="BMAT01014007">
    <property type="protein sequence ID" value="GFS24774.1"/>
    <property type="molecule type" value="Genomic_DNA"/>
</dbReference>
<dbReference type="GO" id="GO:0005509">
    <property type="term" value="F:calcium ion binding"/>
    <property type="evidence" value="ECO:0007669"/>
    <property type="project" value="UniProtKB-UniRule"/>
</dbReference>
<keyword evidence="5" id="KW-1185">Reference proteome</keyword>
<organism evidence="4 5">
    <name type="scientific">Elysia marginata</name>
    <dbReference type="NCBI Taxonomy" id="1093978"/>
    <lineage>
        <taxon>Eukaryota</taxon>
        <taxon>Metazoa</taxon>
        <taxon>Spiralia</taxon>
        <taxon>Lophotrochozoa</taxon>
        <taxon>Mollusca</taxon>
        <taxon>Gastropoda</taxon>
        <taxon>Heterobranchia</taxon>
        <taxon>Euthyneura</taxon>
        <taxon>Panpulmonata</taxon>
        <taxon>Sacoglossa</taxon>
        <taxon>Placobranchoidea</taxon>
        <taxon>Plakobranchidae</taxon>
        <taxon>Elysia</taxon>
    </lineage>
</organism>
<comment type="caution">
    <text evidence="4">The sequence shown here is derived from an EMBL/GenBank/DDBJ whole genome shotgun (WGS) entry which is preliminary data.</text>
</comment>
<name>A0AAV4JRL7_9GAST</name>
<protein>
    <recommendedName>
        <fullName evidence="3">Cadherin domain-containing protein</fullName>
    </recommendedName>
</protein>